<name>A0A976IJE6_BRELC</name>
<dbReference type="GeneID" id="94352639"/>
<evidence type="ECO:0000313" key="2">
    <source>
        <dbReference type="Proteomes" id="UP000294530"/>
    </source>
</evidence>
<dbReference type="AlphaFoldDB" id="A0A976IJE6"/>
<proteinExistence type="predicted"/>
<reference evidence="1 2" key="1">
    <citation type="journal article" date="2021" name="Genome Biol.">
        <title>AFLAP: assembly-free linkage analysis pipeline using k-mers from genome sequencing data.</title>
        <authorList>
            <person name="Fletcher K."/>
            <person name="Zhang L."/>
            <person name="Gil J."/>
            <person name="Han R."/>
            <person name="Cavanaugh K."/>
            <person name="Michelmore R."/>
        </authorList>
    </citation>
    <scope>NUCLEOTIDE SEQUENCE [LARGE SCALE GENOMIC DNA]</scope>
    <source>
        <strain evidence="1 2">SF5</strain>
    </source>
</reference>
<dbReference type="EMBL" id="SHOA02000001">
    <property type="protein sequence ID" value="TDH72890.1"/>
    <property type="molecule type" value="Genomic_DNA"/>
</dbReference>
<protein>
    <submittedName>
        <fullName evidence="1">Uncharacterized protein</fullName>
    </submittedName>
</protein>
<evidence type="ECO:0000313" key="1">
    <source>
        <dbReference type="EMBL" id="TDH72890.1"/>
    </source>
</evidence>
<gene>
    <name evidence="1" type="ORF">CCR75_008921</name>
</gene>
<sequence length="72" mass="8198">MENARILAEPVDENSLLEPTELFTFWRATTASQIGRSFVPRNWTSLVQWDDVIEPPVDSDHQTATLLLKDGQ</sequence>
<comment type="caution">
    <text evidence="1">The sequence shown here is derived from an EMBL/GenBank/DDBJ whole genome shotgun (WGS) entry which is preliminary data.</text>
</comment>
<keyword evidence="2" id="KW-1185">Reference proteome</keyword>
<accession>A0A976IJE6</accession>
<dbReference type="RefSeq" id="XP_067822389.1">
    <property type="nucleotide sequence ID" value="XM_067966968.1"/>
</dbReference>
<dbReference type="Proteomes" id="UP000294530">
    <property type="component" value="Unassembled WGS sequence"/>
</dbReference>
<dbReference type="KEGG" id="blac:94352639"/>
<organism evidence="1 2">
    <name type="scientific">Bremia lactucae</name>
    <name type="common">Lettuce downy mildew</name>
    <dbReference type="NCBI Taxonomy" id="4779"/>
    <lineage>
        <taxon>Eukaryota</taxon>
        <taxon>Sar</taxon>
        <taxon>Stramenopiles</taxon>
        <taxon>Oomycota</taxon>
        <taxon>Peronosporomycetes</taxon>
        <taxon>Peronosporales</taxon>
        <taxon>Peronosporaceae</taxon>
        <taxon>Bremia</taxon>
    </lineage>
</organism>